<dbReference type="AlphaFoldDB" id="A0A9D2DWV8"/>
<reference evidence="1" key="1">
    <citation type="journal article" date="2021" name="PeerJ">
        <title>Extensive microbial diversity within the chicken gut microbiome revealed by metagenomics and culture.</title>
        <authorList>
            <person name="Gilroy R."/>
            <person name="Ravi A."/>
            <person name="Getino M."/>
            <person name="Pursley I."/>
            <person name="Horton D.L."/>
            <person name="Alikhan N.F."/>
            <person name="Baker D."/>
            <person name="Gharbi K."/>
            <person name="Hall N."/>
            <person name="Watson M."/>
            <person name="Adriaenssens E.M."/>
            <person name="Foster-Nyarko E."/>
            <person name="Jarju S."/>
            <person name="Secka A."/>
            <person name="Antonio M."/>
            <person name="Oren A."/>
            <person name="Chaudhuri R.R."/>
            <person name="La Ragione R."/>
            <person name="Hildebrand F."/>
            <person name="Pallen M.J."/>
        </authorList>
    </citation>
    <scope>NUCLEOTIDE SEQUENCE</scope>
    <source>
        <strain evidence="1">CHK33-5263</strain>
    </source>
</reference>
<comment type="caution">
    <text evidence="1">The sequence shown here is derived from an EMBL/GenBank/DDBJ whole genome shotgun (WGS) entry which is preliminary data.</text>
</comment>
<protein>
    <submittedName>
        <fullName evidence="1">Uncharacterized protein</fullName>
    </submittedName>
</protein>
<accession>A0A9D2DWV8</accession>
<proteinExistence type="predicted"/>
<evidence type="ECO:0000313" key="1">
    <source>
        <dbReference type="EMBL" id="HIZ24551.1"/>
    </source>
</evidence>
<gene>
    <name evidence="1" type="ORF">H9812_03635</name>
</gene>
<dbReference type="Proteomes" id="UP000824044">
    <property type="component" value="Unassembled WGS sequence"/>
</dbReference>
<sequence length="63" mass="7074">MEKMFCLGLLLGAMGGALVVANSYKARSLVKKSQAELMEKMDEMMDERLKQMESTDKADKKSK</sequence>
<name>A0A9D2DWV8_9FIRM</name>
<dbReference type="EMBL" id="DXBS01000071">
    <property type="protein sequence ID" value="HIZ24551.1"/>
    <property type="molecule type" value="Genomic_DNA"/>
</dbReference>
<evidence type="ECO:0000313" key="2">
    <source>
        <dbReference type="Proteomes" id="UP000824044"/>
    </source>
</evidence>
<organism evidence="1 2">
    <name type="scientific">Candidatus Gallimonas intestinigallinarum</name>
    <dbReference type="NCBI Taxonomy" id="2838604"/>
    <lineage>
        <taxon>Bacteria</taxon>
        <taxon>Bacillati</taxon>
        <taxon>Bacillota</taxon>
        <taxon>Clostridia</taxon>
        <taxon>Candidatus Gallimonas</taxon>
    </lineage>
</organism>
<reference evidence="1" key="2">
    <citation type="submission" date="2021-04" db="EMBL/GenBank/DDBJ databases">
        <authorList>
            <person name="Gilroy R."/>
        </authorList>
    </citation>
    <scope>NUCLEOTIDE SEQUENCE</scope>
    <source>
        <strain evidence="1">CHK33-5263</strain>
    </source>
</reference>